<protein>
    <submittedName>
        <fullName evidence="1">Uncharacterized protein</fullName>
    </submittedName>
</protein>
<accession>A0A485APW4</accession>
<reference evidence="1 2" key="1">
    <citation type="submission" date="2019-03" db="EMBL/GenBank/DDBJ databases">
        <authorList>
            <consortium name="Pathogen Informatics"/>
        </authorList>
    </citation>
    <scope>NUCLEOTIDE SEQUENCE [LARGE SCALE GENOMIC DNA]</scope>
    <source>
        <strain evidence="1 2">NCTC12993</strain>
    </source>
</reference>
<evidence type="ECO:0000313" key="1">
    <source>
        <dbReference type="EMBL" id="VFS63015.1"/>
    </source>
</evidence>
<organism evidence="1 2">
    <name type="scientific">Kluyvera cryocrescens</name>
    <name type="common">Kluyvera citrophila</name>
    <dbReference type="NCBI Taxonomy" id="580"/>
    <lineage>
        <taxon>Bacteria</taxon>
        <taxon>Pseudomonadati</taxon>
        <taxon>Pseudomonadota</taxon>
        <taxon>Gammaproteobacteria</taxon>
        <taxon>Enterobacterales</taxon>
        <taxon>Enterobacteriaceae</taxon>
        <taxon>Kluyvera</taxon>
    </lineage>
</organism>
<sequence length="52" mass="5967">MLAKGVNGTRMAFNPRMKVNRFPLINPETVSRLRLRIKERGPLGTSRVNNRC</sequence>
<name>A0A485APW4_KLUCR</name>
<dbReference type="AlphaFoldDB" id="A0A485APW4"/>
<dbReference type="EMBL" id="CAADJD010000018">
    <property type="protein sequence ID" value="VFS63015.1"/>
    <property type="molecule type" value="Genomic_DNA"/>
</dbReference>
<keyword evidence="2" id="KW-1185">Reference proteome</keyword>
<evidence type="ECO:0000313" key="2">
    <source>
        <dbReference type="Proteomes" id="UP000401081"/>
    </source>
</evidence>
<proteinExistence type="predicted"/>
<gene>
    <name evidence="1" type="ORF">NCTC12993_02425</name>
</gene>
<dbReference type="Proteomes" id="UP000401081">
    <property type="component" value="Unassembled WGS sequence"/>
</dbReference>